<reference evidence="8 9" key="1">
    <citation type="submission" date="2018-12" db="EMBL/GenBank/DDBJ databases">
        <title>Corynebacterium sanguinis sp. nov., a clinically-associated and environmental corynebacterium.</title>
        <authorList>
            <person name="Gonzales-Siles L."/>
            <person name="Jaen-Luchoro D."/>
            <person name="Cardew S."/>
            <person name="Inganas E."/>
            <person name="Ohlen M."/>
            <person name="Jensie-Markopolous S."/>
            <person name="Pinyeiro-Iglesias B."/>
            <person name="Molin K."/>
            <person name="Skovbjerg S."/>
            <person name="Svensson-Stadler L."/>
            <person name="Funke G."/>
            <person name="Moore E.R.B."/>
        </authorList>
    </citation>
    <scope>NUCLEOTIDE SEQUENCE [LARGE SCALE GENOMIC DNA]</scope>
    <source>
        <strain evidence="8 9">58734</strain>
    </source>
</reference>
<organism evidence="8 9">
    <name type="scientific">Corynebacterium sanguinis</name>
    <dbReference type="NCBI Taxonomy" id="2594913"/>
    <lineage>
        <taxon>Bacteria</taxon>
        <taxon>Bacillati</taxon>
        <taxon>Actinomycetota</taxon>
        <taxon>Actinomycetes</taxon>
        <taxon>Mycobacteriales</taxon>
        <taxon>Corynebacteriaceae</taxon>
        <taxon>Corynebacterium</taxon>
    </lineage>
</organism>
<dbReference type="Gene3D" id="3.40.190.10">
    <property type="entry name" value="Periplasmic binding protein-like II"/>
    <property type="match status" value="2"/>
</dbReference>
<protein>
    <submittedName>
        <fullName evidence="8">Methionine ABC transporter substrate-binding protein</fullName>
    </submittedName>
</protein>
<keyword evidence="3 7" id="KW-0732">Signal</keyword>
<keyword evidence="6" id="KW-0449">Lipoprotein</keyword>
<evidence type="ECO:0000256" key="7">
    <source>
        <dbReference type="SAM" id="SignalP"/>
    </source>
</evidence>
<comment type="subcellular location">
    <subcellularLocation>
        <location evidence="1">Membrane</location>
        <topology evidence="1">Lipid-anchor</topology>
    </subcellularLocation>
</comment>
<name>A0A6C1TZR4_9CORY</name>
<sequence>MKFSRFAATVAASTIAATSLVACSTESGSAVSGTNAPGEGNDTVTVKIGTTDADQQAWTAFEEKAEEEGIKLDIVRFSEYPPVNPALDEDQIEISKFQTINYQAQYNASAGKDLRIIGSGEINILGLYWKDHDSLDGIEGEEVAVPNDPSNQGRAINVLVQADLVTLKPGAPTLTPTPADIDEAASKVSVVAIDASQTPSAYNEGRPAVINNNWLSRAGIDPASAVAADDPNSELAEPYINVFTVKADQVDNEIFEKLVEVWHSDEVTEALNQDSGGTAVQVKRDKQELNEILDRLVEEYK</sequence>
<comment type="caution">
    <text evidence="8">The sequence shown here is derived from an EMBL/GenBank/DDBJ whole genome shotgun (WGS) entry which is preliminary data.</text>
</comment>
<evidence type="ECO:0000313" key="9">
    <source>
        <dbReference type="Proteomes" id="UP000336646"/>
    </source>
</evidence>
<dbReference type="Pfam" id="PF03180">
    <property type="entry name" value="Lipoprotein_9"/>
    <property type="match status" value="1"/>
</dbReference>
<keyword evidence="5" id="KW-0564">Palmitate</keyword>
<evidence type="ECO:0000256" key="3">
    <source>
        <dbReference type="ARBA" id="ARBA00022729"/>
    </source>
</evidence>
<dbReference type="PANTHER" id="PTHR30429:SF3">
    <property type="entry name" value="LIPOPROTEIN"/>
    <property type="match status" value="1"/>
</dbReference>
<dbReference type="PANTHER" id="PTHR30429">
    <property type="entry name" value="D-METHIONINE-BINDING LIPOPROTEIN METQ"/>
    <property type="match status" value="1"/>
</dbReference>
<keyword evidence="4" id="KW-0472">Membrane</keyword>
<dbReference type="RefSeq" id="WP_144739901.1">
    <property type="nucleotide sequence ID" value="NZ_JALXMD010000016.1"/>
</dbReference>
<dbReference type="AlphaFoldDB" id="A0A6C1TZR4"/>
<dbReference type="InterPro" id="IPR004872">
    <property type="entry name" value="Lipoprotein_NlpA"/>
</dbReference>
<dbReference type="Proteomes" id="UP000336646">
    <property type="component" value="Unassembled WGS sequence"/>
</dbReference>
<evidence type="ECO:0000256" key="1">
    <source>
        <dbReference type="ARBA" id="ARBA00004635"/>
    </source>
</evidence>
<comment type="similarity">
    <text evidence="2">Belongs to the NlpA lipoprotein family.</text>
</comment>
<accession>A0A6C1TZR4</accession>
<dbReference type="GO" id="GO:0016020">
    <property type="term" value="C:membrane"/>
    <property type="evidence" value="ECO:0007669"/>
    <property type="project" value="UniProtKB-SubCell"/>
</dbReference>
<dbReference type="OrthoDB" id="9812878at2"/>
<evidence type="ECO:0000313" key="8">
    <source>
        <dbReference type="EMBL" id="TVS30284.1"/>
    </source>
</evidence>
<evidence type="ECO:0000256" key="5">
    <source>
        <dbReference type="ARBA" id="ARBA00023139"/>
    </source>
</evidence>
<proteinExistence type="inferred from homology"/>
<evidence type="ECO:0000256" key="6">
    <source>
        <dbReference type="ARBA" id="ARBA00023288"/>
    </source>
</evidence>
<dbReference type="EMBL" id="RXIR01000001">
    <property type="protein sequence ID" value="TVS30284.1"/>
    <property type="molecule type" value="Genomic_DNA"/>
</dbReference>
<evidence type="ECO:0000256" key="2">
    <source>
        <dbReference type="ARBA" id="ARBA00008973"/>
    </source>
</evidence>
<evidence type="ECO:0000256" key="4">
    <source>
        <dbReference type="ARBA" id="ARBA00023136"/>
    </source>
</evidence>
<feature type="signal peptide" evidence="7">
    <location>
        <begin position="1"/>
        <end position="22"/>
    </location>
</feature>
<dbReference type="PROSITE" id="PS51257">
    <property type="entry name" value="PROKAR_LIPOPROTEIN"/>
    <property type="match status" value="1"/>
</dbReference>
<feature type="chain" id="PRO_5043213621" evidence="7">
    <location>
        <begin position="23"/>
        <end position="301"/>
    </location>
</feature>
<dbReference type="SUPFAM" id="SSF53850">
    <property type="entry name" value="Periplasmic binding protein-like II"/>
    <property type="match status" value="1"/>
</dbReference>
<gene>
    <name evidence="8" type="ORF">EKI59_00385</name>
</gene>